<reference evidence="1 2" key="1">
    <citation type="submission" date="2017-11" db="EMBL/GenBank/DDBJ databases">
        <title>Complete genome sequence of Streptomyces lavendulae subsp. lavendulae CCM 3239 (formerly 'Streptomyces aureofaciens CCM 3239'), the producer of the angucycline-type antibiotic auricin.</title>
        <authorList>
            <person name="Busche T."/>
            <person name="Novakova R."/>
            <person name="Al'Dilaimi A."/>
            <person name="Homerova D."/>
            <person name="Feckova L."/>
            <person name="Rezuchova B."/>
            <person name="Mingyar E."/>
            <person name="Csolleiova D."/>
            <person name="Bekeova C."/>
            <person name="Winkler A."/>
            <person name="Sevcikova B."/>
            <person name="Kalinowski J."/>
            <person name="Kormanec J."/>
            <person name="Ruckert C."/>
        </authorList>
    </citation>
    <scope>NUCLEOTIDE SEQUENCE [LARGE SCALE GENOMIC DNA]</scope>
    <source>
        <strain evidence="1 2">CCM 3239</strain>
    </source>
</reference>
<dbReference type="Proteomes" id="UP000231791">
    <property type="component" value="Chromosome"/>
</dbReference>
<evidence type="ECO:0000313" key="2">
    <source>
        <dbReference type="Proteomes" id="UP000231791"/>
    </source>
</evidence>
<name>A0A2K8P8C7_STRLA</name>
<organism evidence="1 2">
    <name type="scientific">Streptomyces lavendulae subsp. lavendulae</name>
    <dbReference type="NCBI Taxonomy" id="58340"/>
    <lineage>
        <taxon>Bacteria</taxon>
        <taxon>Bacillati</taxon>
        <taxon>Actinomycetota</taxon>
        <taxon>Actinomycetes</taxon>
        <taxon>Kitasatosporales</taxon>
        <taxon>Streptomycetaceae</taxon>
        <taxon>Streptomyces</taxon>
    </lineage>
</organism>
<dbReference type="EMBL" id="CP024985">
    <property type="protein sequence ID" value="ATZ22994.1"/>
    <property type="molecule type" value="Genomic_DNA"/>
</dbReference>
<dbReference type="AlphaFoldDB" id="A0A2K8P8C7"/>
<dbReference type="GeneID" id="49382215"/>
<dbReference type="Pfam" id="PF03988">
    <property type="entry name" value="DUF347"/>
    <property type="match status" value="4"/>
</dbReference>
<dbReference type="InterPro" id="IPR007136">
    <property type="entry name" value="DUF347"/>
</dbReference>
<sequence length="266" mass="27657">MGATTTPRAHRRAQAQAVRSAASKVPEVTAVFWIVKILTTGMGETTSDYLARVLGPVPAVAAAGLLLAAALAAQARTRRYVPAVYWSAVVMVSVFGTMAADVAHVALGVPYAVSATAFAVALALVFLVWRRTEGTLAVETVAGGRREVFYWTVVMATFALGTAVGDLTAATLGWGYLSSGLLFAALIALPALAHRLFALPPVLGFWWAYVLTRPLGASFADWAGVGAERGGLGLGTGPVSLVLAVIIVAVVLWLSAADRRAARPQA</sequence>
<keyword evidence="2" id="KW-1185">Reference proteome</keyword>
<evidence type="ECO:0000313" key="1">
    <source>
        <dbReference type="EMBL" id="ATZ22994.1"/>
    </source>
</evidence>
<dbReference type="RefSeq" id="WP_030239474.1">
    <property type="nucleotide sequence ID" value="NZ_CP024985.1"/>
</dbReference>
<proteinExistence type="predicted"/>
<protein>
    <submittedName>
        <fullName evidence="1">Uncharacterized protein</fullName>
    </submittedName>
</protein>
<dbReference type="KEGG" id="slx:SLAV_05445"/>
<accession>A0A2K8P8C7</accession>
<gene>
    <name evidence="1" type="ORF">SLAV_05445</name>
</gene>